<protein>
    <submittedName>
        <fullName evidence="2">Uncharacterized protein</fullName>
    </submittedName>
</protein>
<evidence type="ECO:0000313" key="3">
    <source>
        <dbReference type="Proteomes" id="UP000298138"/>
    </source>
</evidence>
<feature type="region of interest" description="Disordered" evidence="1">
    <location>
        <begin position="18"/>
        <end position="66"/>
    </location>
</feature>
<dbReference type="InParanoid" id="A0A4S2MPZ7"/>
<accession>A0A4S2MPZ7</accession>
<dbReference type="Proteomes" id="UP000298138">
    <property type="component" value="Unassembled WGS sequence"/>
</dbReference>
<feature type="compositionally biased region" description="Polar residues" evidence="1">
    <location>
        <begin position="34"/>
        <end position="43"/>
    </location>
</feature>
<dbReference type="EMBL" id="ML220133">
    <property type="protein sequence ID" value="TGZ79271.1"/>
    <property type="molecule type" value="Genomic_DNA"/>
</dbReference>
<dbReference type="AlphaFoldDB" id="A0A4S2MPZ7"/>
<evidence type="ECO:0000313" key="2">
    <source>
        <dbReference type="EMBL" id="TGZ79271.1"/>
    </source>
</evidence>
<evidence type="ECO:0000256" key="1">
    <source>
        <dbReference type="SAM" id="MobiDB-lite"/>
    </source>
</evidence>
<proteinExistence type="predicted"/>
<gene>
    <name evidence="2" type="ORF">EX30DRAFT_115348</name>
</gene>
<reference evidence="2 3" key="1">
    <citation type="submission" date="2019-04" db="EMBL/GenBank/DDBJ databases">
        <title>Comparative genomics and transcriptomics to analyze fruiting body development in filamentous ascomycetes.</title>
        <authorList>
            <consortium name="DOE Joint Genome Institute"/>
            <person name="Lutkenhaus R."/>
            <person name="Traeger S."/>
            <person name="Breuer J."/>
            <person name="Kuo A."/>
            <person name="Lipzen A."/>
            <person name="Pangilinan J."/>
            <person name="Dilworth D."/>
            <person name="Sandor L."/>
            <person name="Poggeler S."/>
            <person name="Barry K."/>
            <person name="Grigoriev I.V."/>
            <person name="Nowrousian M."/>
        </authorList>
    </citation>
    <scope>NUCLEOTIDE SEQUENCE [LARGE SCALE GENOMIC DNA]</scope>
    <source>
        <strain evidence="2 3">CBS 389.68</strain>
    </source>
</reference>
<feature type="compositionally biased region" description="Basic residues" evidence="1">
    <location>
        <begin position="18"/>
        <end position="27"/>
    </location>
</feature>
<sequence>MKVKVKIQQKRLCRKHYASKKRNTKHQTHMEGATKNNNDNIKTQNRKTLEHPKPRIMSLSIMSHLS</sequence>
<keyword evidence="3" id="KW-1185">Reference proteome</keyword>
<organism evidence="2 3">
    <name type="scientific">Ascodesmis nigricans</name>
    <dbReference type="NCBI Taxonomy" id="341454"/>
    <lineage>
        <taxon>Eukaryota</taxon>
        <taxon>Fungi</taxon>
        <taxon>Dikarya</taxon>
        <taxon>Ascomycota</taxon>
        <taxon>Pezizomycotina</taxon>
        <taxon>Pezizomycetes</taxon>
        <taxon>Pezizales</taxon>
        <taxon>Ascodesmidaceae</taxon>
        <taxon>Ascodesmis</taxon>
    </lineage>
</organism>
<name>A0A4S2MPZ7_9PEZI</name>